<evidence type="ECO:0000313" key="11">
    <source>
        <dbReference type="Ensembl" id="ENSPPYP00000036442.1"/>
    </source>
</evidence>
<dbReference type="OMA" id="LAKWEMF"/>
<evidence type="ECO:0000256" key="6">
    <source>
        <dbReference type="ARBA" id="ARBA00022833"/>
    </source>
</evidence>
<comment type="similarity">
    <text evidence="2">Belongs to the peptidase M54 family.</text>
</comment>
<evidence type="ECO:0000256" key="8">
    <source>
        <dbReference type="ARBA" id="ARBA00024316"/>
    </source>
</evidence>
<dbReference type="CDD" id="cd11375">
    <property type="entry name" value="Peptidase_M54"/>
    <property type="match status" value="1"/>
</dbReference>
<reference evidence="11" key="2">
    <citation type="submission" date="2025-05" db="UniProtKB">
        <authorList>
            <consortium name="Ensembl"/>
        </authorList>
    </citation>
    <scope>IDENTIFICATION</scope>
</reference>
<evidence type="ECO:0000256" key="2">
    <source>
        <dbReference type="ARBA" id="ARBA00006954"/>
    </source>
</evidence>
<name>A0A2J8SRI7_PONAB</name>
<accession>A0A2J8SRI7</accession>
<accession>A0A8I5TJ62</accession>
<dbReference type="GO" id="GO:0006508">
    <property type="term" value="P:proteolysis"/>
    <property type="evidence" value="ECO:0007669"/>
    <property type="project" value="UniProtKB-KW"/>
</dbReference>
<evidence type="ECO:0000313" key="12">
    <source>
        <dbReference type="Proteomes" id="UP000001595"/>
    </source>
</evidence>
<proteinExistence type="inferred from homology"/>
<protein>
    <submittedName>
        <fullName evidence="10">AMZ1 isoform 1</fullName>
    </submittedName>
    <submittedName>
        <fullName evidence="11">Archaelysin family metallopeptidase 1</fullName>
    </submittedName>
</protein>
<dbReference type="InterPro" id="IPR012962">
    <property type="entry name" value="Pept_M54_archaemetzincn"/>
</dbReference>
<dbReference type="AlphaFoldDB" id="A0A2J8SRI7"/>
<dbReference type="GeneTree" id="ENSGT00530000063996"/>
<dbReference type="InterPro" id="IPR024079">
    <property type="entry name" value="MetalloPept_cat_dom_sf"/>
</dbReference>
<sequence>MLQCRPAQEFSFGPRALKDALVSTDAALQQLYVSAFSPAERLFLAEAYNPQRTLFRTLLIRTAFDWLLSRPEAPEDFQTFHASLQQRKPRLARKHIYLQPIDLSEEPVGSSLLHQLCSCTEAFFLGLRVKCLPSVAAASICCSSRPSRDSDRLQLHTDGILSFLKNNKPGDALCVLGLTLSDLYPHEAWSFTFSKFLPGHEVGVCSFARFSGEFPKSGPSAPDPALVEAAADGPQAPLQDRGWALCFSALGMVQCCKVTCHELCRLLGLGNCRWLRCLMQGALSLDEALRRPLDLCPICLRKLQHVLGFRLIERYQRLYTWTQAVVGTWPSQEAGEPSVWEDTPPASADSGMCCESDSEPGTSVSEPLTPDAWSHAFSSGPEVEPEEGLSSLAASEAPLPPGGPVEAIKEHERWLAMCIQALQREVAEEDLVQVDRAVDALDRWEMFTGQLPATRQDPPSSRDSVGLRKVLGDKFSSLRRKLSARKLSRAESAPGPWDGEES</sequence>
<dbReference type="STRING" id="9601.ENSPPYP00000019409"/>
<keyword evidence="12" id="KW-1185">Reference proteome</keyword>
<dbReference type="Ensembl" id="ENSPPYT00000045038.1">
    <property type="protein sequence ID" value="ENSPPYP00000036442.1"/>
    <property type="gene ID" value="ENSPPYG00000040103.1"/>
</dbReference>
<comment type="function">
    <text evidence="8">Probable zinc metalloprotease.</text>
</comment>
<dbReference type="PANTHER" id="PTHR32205:SF4">
    <property type="entry name" value="ARCHAEMETZINCIN-1"/>
    <property type="match status" value="1"/>
</dbReference>
<dbReference type="EMBL" id="NDHI03003553">
    <property type="protein sequence ID" value="PNJ23362.1"/>
    <property type="molecule type" value="Genomic_DNA"/>
</dbReference>
<evidence type="ECO:0000256" key="5">
    <source>
        <dbReference type="ARBA" id="ARBA00022801"/>
    </source>
</evidence>
<evidence type="ECO:0000256" key="1">
    <source>
        <dbReference type="ARBA" id="ARBA00001947"/>
    </source>
</evidence>
<keyword evidence="4" id="KW-0479">Metal-binding</keyword>
<reference evidence="10" key="1">
    <citation type="submission" date="2017-12" db="EMBL/GenBank/DDBJ databases">
        <title>High-resolution comparative analysis of great ape genomes.</title>
        <authorList>
            <person name="Pollen A."/>
            <person name="Hastie A."/>
            <person name="Hormozdiari F."/>
            <person name="Dougherty M."/>
            <person name="Liu R."/>
            <person name="Chaisson M."/>
            <person name="Hoppe E."/>
            <person name="Hill C."/>
            <person name="Pang A."/>
            <person name="Hillier L."/>
            <person name="Baker C."/>
            <person name="Armstrong J."/>
            <person name="Shendure J."/>
            <person name="Paten B."/>
            <person name="Wilson R."/>
            <person name="Chao H."/>
            <person name="Schneider V."/>
            <person name="Ventura M."/>
            <person name="Kronenberg Z."/>
            <person name="Murali S."/>
            <person name="Gordon D."/>
            <person name="Cantsilieris S."/>
            <person name="Munson K."/>
            <person name="Nelson B."/>
            <person name="Raja A."/>
            <person name="Underwood J."/>
            <person name="Diekhans M."/>
            <person name="Fiddes I."/>
            <person name="Haussler D."/>
            <person name="Eichler E."/>
        </authorList>
    </citation>
    <scope>NUCLEOTIDE SEQUENCE [LARGE SCALE GENOMIC DNA]</scope>
    <source>
        <strain evidence="10">Susie</strain>
    </source>
</reference>
<keyword evidence="3" id="KW-0645">Protease</keyword>
<gene>
    <name evidence="11" type="primary">AMZ1</name>
    <name evidence="10" type="ORF">CR201_G0041023</name>
</gene>
<organism evidence="10">
    <name type="scientific">Pongo abelii</name>
    <name type="common">Sumatran orangutan</name>
    <name type="synonym">Pongo pygmaeus abelii</name>
    <dbReference type="NCBI Taxonomy" id="9601"/>
    <lineage>
        <taxon>Eukaryota</taxon>
        <taxon>Metazoa</taxon>
        <taxon>Chordata</taxon>
        <taxon>Craniata</taxon>
        <taxon>Vertebrata</taxon>
        <taxon>Euteleostomi</taxon>
        <taxon>Mammalia</taxon>
        <taxon>Eutheria</taxon>
        <taxon>Euarchontoglires</taxon>
        <taxon>Primates</taxon>
        <taxon>Haplorrhini</taxon>
        <taxon>Catarrhini</taxon>
        <taxon>Hominidae</taxon>
        <taxon>Pongo</taxon>
    </lineage>
</organism>
<dbReference type="PANTHER" id="PTHR32205">
    <property type="entry name" value="ARCHAEMETZINCIN-2-RELATED"/>
    <property type="match status" value="1"/>
</dbReference>
<dbReference type="Gene3D" id="3.40.390.10">
    <property type="entry name" value="Collagenase (Catalytic Domain)"/>
    <property type="match status" value="1"/>
</dbReference>
<dbReference type="GO" id="GO:0008237">
    <property type="term" value="F:metallopeptidase activity"/>
    <property type="evidence" value="ECO:0007669"/>
    <property type="project" value="UniProtKB-KW"/>
</dbReference>
<keyword evidence="6" id="KW-0862">Zinc</keyword>
<evidence type="ECO:0000256" key="4">
    <source>
        <dbReference type="ARBA" id="ARBA00022723"/>
    </source>
</evidence>
<dbReference type="GO" id="GO:0046872">
    <property type="term" value="F:metal ion binding"/>
    <property type="evidence" value="ECO:0007669"/>
    <property type="project" value="UniProtKB-KW"/>
</dbReference>
<dbReference type="Proteomes" id="UP000001595">
    <property type="component" value="Unplaced"/>
</dbReference>
<feature type="region of interest" description="Disordered" evidence="9">
    <location>
        <begin position="482"/>
        <end position="502"/>
    </location>
</feature>
<evidence type="ECO:0000256" key="7">
    <source>
        <dbReference type="ARBA" id="ARBA00023049"/>
    </source>
</evidence>
<comment type="cofactor">
    <cofactor evidence="1">
        <name>Zn(2+)</name>
        <dbReference type="ChEBI" id="CHEBI:29105"/>
    </cofactor>
</comment>
<keyword evidence="7" id="KW-0482">Metalloprotease</keyword>
<evidence type="ECO:0000313" key="10">
    <source>
        <dbReference type="EMBL" id="PNJ23362.1"/>
    </source>
</evidence>
<dbReference type="InterPro" id="IPR052009">
    <property type="entry name" value="Archaemetzincin"/>
</dbReference>
<feature type="region of interest" description="Disordered" evidence="9">
    <location>
        <begin position="332"/>
        <end position="405"/>
    </location>
</feature>
<evidence type="ECO:0000256" key="3">
    <source>
        <dbReference type="ARBA" id="ARBA00022670"/>
    </source>
</evidence>
<evidence type="ECO:0000256" key="9">
    <source>
        <dbReference type="SAM" id="MobiDB-lite"/>
    </source>
</evidence>
<keyword evidence="5" id="KW-0378">Hydrolase</keyword>